<dbReference type="Proteomes" id="UP001239111">
    <property type="component" value="Chromosome 3"/>
</dbReference>
<evidence type="ECO:0000313" key="2">
    <source>
        <dbReference type="Proteomes" id="UP001239111"/>
    </source>
</evidence>
<organism evidence="1 2">
    <name type="scientific">Eretmocerus hayati</name>
    <dbReference type="NCBI Taxonomy" id="131215"/>
    <lineage>
        <taxon>Eukaryota</taxon>
        <taxon>Metazoa</taxon>
        <taxon>Ecdysozoa</taxon>
        <taxon>Arthropoda</taxon>
        <taxon>Hexapoda</taxon>
        <taxon>Insecta</taxon>
        <taxon>Pterygota</taxon>
        <taxon>Neoptera</taxon>
        <taxon>Endopterygota</taxon>
        <taxon>Hymenoptera</taxon>
        <taxon>Apocrita</taxon>
        <taxon>Proctotrupomorpha</taxon>
        <taxon>Chalcidoidea</taxon>
        <taxon>Aphelinidae</taxon>
        <taxon>Aphelininae</taxon>
        <taxon>Eretmocerus</taxon>
    </lineage>
</organism>
<accession>A0ACC2NK98</accession>
<comment type="caution">
    <text evidence="1">The sequence shown here is derived from an EMBL/GenBank/DDBJ whole genome shotgun (WGS) entry which is preliminary data.</text>
</comment>
<name>A0ACC2NK98_9HYME</name>
<proteinExistence type="predicted"/>
<evidence type="ECO:0000313" key="1">
    <source>
        <dbReference type="EMBL" id="KAJ8669990.1"/>
    </source>
</evidence>
<protein>
    <submittedName>
        <fullName evidence="1">Uncharacterized protein</fullName>
    </submittedName>
</protein>
<reference evidence="1" key="1">
    <citation type="submission" date="2023-04" db="EMBL/GenBank/DDBJ databases">
        <title>A chromosome-level genome assembly of the parasitoid wasp Eretmocerus hayati.</title>
        <authorList>
            <person name="Zhong Y."/>
            <person name="Liu S."/>
            <person name="Liu Y."/>
        </authorList>
    </citation>
    <scope>NUCLEOTIDE SEQUENCE</scope>
    <source>
        <strain evidence="1">ZJU_SS_LIU_2023</strain>
    </source>
</reference>
<dbReference type="EMBL" id="CM056743">
    <property type="protein sequence ID" value="KAJ8669990.1"/>
    <property type="molecule type" value="Genomic_DNA"/>
</dbReference>
<sequence length="1008" mass="114586">MEIVSVAPKKFGKLKWAIYHGHREMVESLLEEDTPVDNVGTPEKDFRSPLHSSVYLGDLDIVRKLLDRGAALHVLNKNDETALMLAAKFENFDIVDLLLSNERLKNCANRENFTHLHIACMRNRVDVVLKLLEHPSDVNTCVNAGAIRWSGFTPLHFAVHFKSIETISCLLSLGADITISDTRKLTALHLADMTRNVQIIDMILSAHMRVAKNPVNSEGLSHFHIACTRNNKKVVEYFIKNGVRIDGKIPREASNWPEFTGLDFAIYYDCPDVVKLLLQEGNREIFPSKNGHDRIEDTYFTGNEELVHFILHRDRLKEEKVTPIEKPPSLHDSCIRGGIKDVRESFSEIRHQLNSVTWLGNTPLHLAVERGNKEIIEYLQEQGADLNITNADGKSPLHLAFERNMKETVISFFSHIDRIKGNSTDSHGFSHFHIACIYNQVEAVEHLINLGADVNALVDFDSAFWPGFTPLHFAAKFGSSRTARSLLDHGASYSALDKHGLSAFDVAFAEFRDIINQKNVDEILRIMWGILESHEKYKNDSFNNRGFSLLHLFHHCGNCCSRSERDKFIQDRHNEINQTVHNLGTPWDGFTPLHFAMFSIESNNAVALVKMGADPSIKAANGDYPYHLVVGRDFMPAVSTNTDVHDKLLHNPVGSDGHSLFHVACAIGHVEWVKYFLDHGIDPNCRTTLKGHEFHDKTPLQVTVNSIYQPITELEVVRLLIEYGADVKLRDSNLHTPLHDVKGCIEPEVVDLFIGLGVDVDSRNACLETPLFTMCMNFYMSDDKDFSKVLKELLNHGADINLGDEWDRTILTFDTWNDRLERYPLTIEVILKHVKKLELAGLDITEDNHSAFSGLWLYFAMNQDYDFIQKLCRCYPEECEKELELLKGIRLNVCTTLHDILFEDLNGLAAMSKNEQFLQVISSNDFVENYSIYGPLLKSRSRMGQERGQLMSDAGNVLRSFMKILVPQECIEQILQHLSNEDLKNILRFTDEPHKVVELPSESVAKVY</sequence>
<gene>
    <name evidence="1" type="ORF">QAD02_001249</name>
</gene>
<keyword evidence="2" id="KW-1185">Reference proteome</keyword>